<comment type="subunit">
    <text evidence="5">NDH-1 is composed of 14 different subunits. Subunits NuoA, H, J, K, L, M, N constitute the membrane sector of the complex.</text>
</comment>
<keyword evidence="2 5" id="KW-0812">Transmembrane</keyword>
<feature type="transmembrane region" description="Helical" evidence="5">
    <location>
        <begin position="288"/>
        <end position="306"/>
    </location>
</feature>
<feature type="transmembrane region" description="Helical" evidence="5">
    <location>
        <begin position="387"/>
        <end position="411"/>
    </location>
</feature>
<dbReference type="GO" id="GO:0050136">
    <property type="term" value="F:NADH dehydrogenase (quinone) (non-electrogenic) activity"/>
    <property type="evidence" value="ECO:0007669"/>
    <property type="project" value="UniProtKB-UniRule"/>
</dbReference>
<keyword evidence="5" id="KW-1003">Cell membrane</keyword>
<feature type="transmembrane region" description="Helical" evidence="5">
    <location>
        <begin position="29"/>
        <end position="49"/>
    </location>
</feature>
<evidence type="ECO:0000256" key="4">
    <source>
        <dbReference type="ARBA" id="ARBA00023136"/>
    </source>
</evidence>
<evidence type="ECO:0000313" key="8">
    <source>
        <dbReference type="EMBL" id="MBB3186296.1"/>
    </source>
</evidence>
<keyword evidence="5" id="KW-0874">Quinone</keyword>
<dbReference type="PANTHER" id="PTHR22773">
    <property type="entry name" value="NADH DEHYDROGENASE"/>
    <property type="match status" value="1"/>
</dbReference>
<dbReference type="NCBIfam" id="TIGR01770">
    <property type="entry name" value="NDH_I_N"/>
    <property type="match status" value="1"/>
</dbReference>
<evidence type="ECO:0000256" key="1">
    <source>
        <dbReference type="ARBA" id="ARBA00004127"/>
    </source>
</evidence>
<comment type="catalytic activity">
    <reaction evidence="5">
        <text>a quinone + NADH + 5 H(+)(in) = a quinol + NAD(+) + 4 H(+)(out)</text>
        <dbReference type="Rhea" id="RHEA:57888"/>
        <dbReference type="ChEBI" id="CHEBI:15378"/>
        <dbReference type="ChEBI" id="CHEBI:24646"/>
        <dbReference type="ChEBI" id="CHEBI:57540"/>
        <dbReference type="ChEBI" id="CHEBI:57945"/>
        <dbReference type="ChEBI" id="CHEBI:132124"/>
    </reaction>
</comment>
<dbReference type="HAMAP" id="MF_00445">
    <property type="entry name" value="NDH1_NuoN_1"/>
    <property type="match status" value="1"/>
</dbReference>
<dbReference type="Proteomes" id="UP000544222">
    <property type="component" value="Unassembled WGS sequence"/>
</dbReference>
<keyword evidence="5" id="KW-1278">Translocase</keyword>
<evidence type="ECO:0000256" key="3">
    <source>
        <dbReference type="ARBA" id="ARBA00022989"/>
    </source>
</evidence>
<sequence>MYAIITISIVAILILFLGAIRQTKFLLPVIFVGLIAAFVVNLLGWNQNIHYINEMYINDNFTIAFNGILIFSTLLVFMLVPLYYVSVKHTMEDTYALILFALIGGLIMTAFGNLVMLFLGIETLSLSLYLLAGSKKEDRYSNEAAMKYFLTGSIASGFMLFGIAFLYGACGSFNMGAIQTYVTQHQAAIPVMFTVGLILIAVGLIFKIGAVPFHFWVPDVYQGSPTLITTFMATVGKIAAFAAFFRFVNASFMSIDFLWKTPLVVIAIATILYGNLTALYQNNTKRMMAYSAIAHAGYMLIAIIAIKGNDAGVLLLYAVAYSVATITAFTVIMMVRRKTGSFSIKSFNGLAKQYPLAAFALTIAMLSLAGIPPLIGFSAKYNLFATAIAQGQLMLIIIAIIGSMISVYYYLRPVVAMYFRPTSNEEPLHPVSQYKMTILVFVILLLLASIVPGLIIHLI</sequence>
<keyword evidence="4 5" id="KW-0472">Membrane</keyword>
<evidence type="ECO:0000256" key="2">
    <source>
        <dbReference type="ARBA" id="ARBA00022692"/>
    </source>
</evidence>
<proteinExistence type="inferred from homology"/>
<feature type="transmembrane region" description="Helical" evidence="5">
    <location>
        <begin position="227"/>
        <end position="245"/>
    </location>
</feature>
<dbReference type="GO" id="GO:0005886">
    <property type="term" value="C:plasma membrane"/>
    <property type="evidence" value="ECO:0007669"/>
    <property type="project" value="UniProtKB-SubCell"/>
</dbReference>
<feature type="domain" description="NADH:quinone oxidoreductase/Mrp antiporter transmembrane" evidence="7">
    <location>
        <begin position="113"/>
        <end position="406"/>
    </location>
</feature>
<dbReference type="EC" id="7.1.1.-" evidence="5"/>
<evidence type="ECO:0000256" key="6">
    <source>
        <dbReference type="RuleBase" id="RU000320"/>
    </source>
</evidence>
<name>A0A7W5DNU6_9PORP</name>
<dbReference type="GO" id="GO:0008137">
    <property type="term" value="F:NADH dehydrogenase (ubiquinone) activity"/>
    <property type="evidence" value="ECO:0007669"/>
    <property type="project" value="InterPro"/>
</dbReference>
<keyword evidence="5" id="KW-0520">NAD</keyword>
<feature type="transmembrane region" description="Helical" evidence="5">
    <location>
        <begin position="145"/>
        <end position="167"/>
    </location>
</feature>
<keyword evidence="5" id="KW-0813">Transport</keyword>
<gene>
    <name evidence="5" type="primary">nuoN</name>
    <name evidence="8" type="ORF">FHX64_000459</name>
</gene>
<comment type="function">
    <text evidence="5">NDH-1 shuttles electrons from NADH, via FMN and iron-sulfur (Fe-S) centers, to quinones in the respiratory chain. The immediate electron acceptor for the enzyme in this species is believed to be a menaquinone. Couples the redox reaction to proton translocation (for every two electrons transferred, four hydrogen ions are translocated across the cytoplasmic membrane), and thus conserves the redox energy in a proton gradient.</text>
</comment>
<reference evidence="8 9" key="1">
    <citation type="submission" date="2020-08" db="EMBL/GenBank/DDBJ databases">
        <title>Genomic Encyclopedia of Type Strains, Phase IV (KMG-IV): sequencing the most valuable type-strain genomes for metagenomic binning, comparative biology and taxonomic classification.</title>
        <authorList>
            <person name="Goeker M."/>
        </authorList>
    </citation>
    <scope>NUCLEOTIDE SEQUENCE [LARGE SCALE GENOMIC DNA]</scope>
    <source>
        <strain evidence="8 9">DSM 27471</strain>
    </source>
</reference>
<organism evidence="8 9">
    <name type="scientific">Microbacter margulisiae</name>
    <dbReference type="NCBI Taxonomy" id="1350067"/>
    <lineage>
        <taxon>Bacteria</taxon>
        <taxon>Pseudomonadati</taxon>
        <taxon>Bacteroidota</taxon>
        <taxon>Bacteroidia</taxon>
        <taxon>Bacteroidales</taxon>
        <taxon>Porphyromonadaceae</taxon>
        <taxon>Microbacter</taxon>
    </lineage>
</organism>
<protein>
    <recommendedName>
        <fullName evidence="5">NADH-quinone oxidoreductase subunit N</fullName>
        <ecNumber evidence="5">7.1.1.-</ecNumber>
    </recommendedName>
    <alternativeName>
        <fullName evidence="5">NADH dehydrogenase I subunit N</fullName>
    </alternativeName>
    <alternativeName>
        <fullName evidence="5">NDH-1 subunit N</fullName>
    </alternativeName>
</protein>
<dbReference type="GO" id="GO:0048038">
    <property type="term" value="F:quinone binding"/>
    <property type="evidence" value="ECO:0007669"/>
    <property type="project" value="UniProtKB-KW"/>
</dbReference>
<feature type="transmembrane region" description="Helical" evidence="5">
    <location>
        <begin position="312"/>
        <end position="335"/>
    </location>
</feature>
<dbReference type="Pfam" id="PF00361">
    <property type="entry name" value="Proton_antipo_M"/>
    <property type="match status" value="1"/>
</dbReference>
<evidence type="ECO:0000313" key="9">
    <source>
        <dbReference type="Proteomes" id="UP000544222"/>
    </source>
</evidence>
<feature type="transmembrane region" description="Helical" evidence="5">
    <location>
        <begin position="61"/>
        <end position="84"/>
    </location>
</feature>
<dbReference type="AlphaFoldDB" id="A0A7W5DNU6"/>
<feature type="transmembrane region" description="Helical" evidence="5">
    <location>
        <begin position="187"/>
        <end position="206"/>
    </location>
</feature>
<keyword evidence="3 5" id="KW-1133">Transmembrane helix</keyword>
<dbReference type="EMBL" id="JACHYB010000001">
    <property type="protein sequence ID" value="MBB3186296.1"/>
    <property type="molecule type" value="Genomic_DNA"/>
</dbReference>
<feature type="transmembrane region" description="Helical" evidence="5">
    <location>
        <begin position="356"/>
        <end position="375"/>
    </location>
</feature>
<dbReference type="GO" id="GO:0012505">
    <property type="term" value="C:endomembrane system"/>
    <property type="evidence" value="ECO:0007669"/>
    <property type="project" value="UniProtKB-SubCell"/>
</dbReference>
<dbReference type="RefSeq" id="WP_183412208.1">
    <property type="nucleotide sequence ID" value="NZ_JACHYB010000001.1"/>
</dbReference>
<accession>A0A7W5DNU6</accession>
<evidence type="ECO:0000259" key="7">
    <source>
        <dbReference type="Pfam" id="PF00361"/>
    </source>
</evidence>
<feature type="transmembrane region" description="Helical" evidence="5">
    <location>
        <begin position="96"/>
        <end position="124"/>
    </location>
</feature>
<comment type="similarity">
    <text evidence="5">Belongs to the complex I subunit 2 family.</text>
</comment>
<keyword evidence="9" id="KW-1185">Reference proteome</keyword>
<feature type="transmembrane region" description="Helical" evidence="5">
    <location>
        <begin position="257"/>
        <end position="276"/>
    </location>
</feature>
<dbReference type="GO" id="GO:0042773">
    <property type="term" value="P:ATP synthesis coupled electron transport"/>
    <property type="evidence" value="ECO:0007669"/>
    <property type="project" value="InterPro"/>
</dbReference>
<comment type="caution">
    <text evidence="8">The sequence shown here is derived from an EMBL/GenBank/DDBJ whole genome shotgun (WGS) entry which is preliminary data.</text>
</comment>
<feature type="transmembrane region" description="Helical" evidence="5">
    <location>
        <begin position="438"/>
        <end position="458"/>
    </location>
</feature>
<comment type="subcellular location">
    <subcellularLocation>
        <location evidence="5">Cell membrane</location>
        <topology evidence="5">Multi-pass membrane protein</topology>
    </subcellularLocation>
    <subcellularLocation>
        <location evidence="1">Endomembrane system</location>
        <topology evidence="1">Multi-pass membrane protein</topology>
    </subcellularLocation>
    <subcellularLocation>
        <location evidence="6">Membrane</location>
        <topology evidence="6">Multi-pass membrane protein</topology>
    </subcellularLocation>
</comment>
<evidence type="ECO:0000256" key="5">
    <source>
        <dbReference type="HAMAP-Rule" id="MF_00445"/>
    </source>
</evidence>
<dbReference type="InterPro" id="IPR010096">
    <property type="entry name" value="NADH-Q_OxRdtase_suN/2"/>
</dbReference>
<dbReference type="InterPro" id="IPR001750">
    <property type="entry name" value="ND/Mrp_TM"/>
</dbReference>